<evidence type="ECO:0000256" key="1">
    <source>
        <dbReference type="ARBA" id="ARBA00009747"/>
    </source>
</evidence>
<evidence type="ECO:0000256" key="6">
    <source>
        <dbReference type="ARBA" id="ARBA00022840"/>
    </source>
</evidence>
<keyword evidence="8" id="KW-0464">Manganese</keyword>
<dbReference type="InterPro" id="IPR003846">
    <property type="entry name" value="SelO"/>
</dbReference>
<gene>
    <name evidence="8" type="primary">ydiU</name>
    <name evidence="8" type="synonym">selO</name>
    <name evidence="9" type="ORF">XINFAN_01223</name>
</gene>
<protein>
    <recommendedName>
        <fullName evidence="8">Protein nucleotidyltransferase YdiU</fullName>
        <ecNumber evidence="8">2.7.7.-</ecNumber>
    </recommendedName>
    <alternativeName>
        <fullName evidence="8">Protein adenylyltransferase YdiU</fullName>
        <ecNumber evidence="8">2.7.7.108</ecNumber>
    </alternativeName>
    <alternativeName>
        <fullName evidence="8">Protein uridylyltransferase YdiU</fullName>
        <ecNumber evidence="8">2.7.7.-</ecNumber>
    </alternativeName>
</protein>
<comment type="cofactor">
    <cofactor evidence="8">
        <name>Mg(2+)</name>
        <dbReference type="ChEBI" id="CHEBI:18420"/>
    </cofactor>
    <cofactor evidence="8">
        <name>Mn(2+)</name>
        <dbReference type="ChEBI" id="CHEBI:29035"/>
    </cofactor>
</comment>
<feature type="binding site" evidence="8">
    <location>
        <position position="87"/>
    </location>
    <ligand>
        <name>ATP</name>
        <dbReference type="ChEBI" id="CHEBI:30616"/>
    </ligand>
</feature>
<dbReference type="AlphaFoldDB" id="A0A3P5X1N1"/>
<evidence type="ECO:0000256" key="7">
    <source>
        <dbReference type="ARBA" id="ARBA00022842"/>
    </source>
</evidence>
<feature type="binding site" evidence="8">
    <location>
        <position position="262"/>
    </location>
    <ligand>
        <name>Mg(2+)</name>
        <dbReference type="ChEBI" id="CHEBI:18420"/>
    </ligand>
</feature>
<dbReference type="GO" id="GO:0030145">
    <property type="term" value="F:manganese ion binding"/>
    <property type="evidence" value="ECO:0007669"/>
    <property type="project" value="UniProtKB-UniRule"/>
</dbReference>
<evidence type="ECO:0000256" key="2">
    <source>
        <dbReference type="ARBA" id="ARBA00022679"/>
    </source>
</evidence>
<feature type="binding site" evidence="8">
    <location>
        <position position="176"/>
    </location>
    <ligand>
        <name>ATP</name>
        <dbReference type="ChEBI" id="CHEBI:30616"/>
    </ligand>
</feature>
<dbReference type="Pfam" id="PF02696">
    <property type="entry name" value="SelO"/>
    <property type="match status" value="1"/>
</dbReference>
<dbReference type="GO" id="GO:0070733">
    <property type="term" value="F:AMPylase activity"/>
    <property type="evidence" value="ECO:0007669"/>
    <property type="project" value="UniProtKB-EC"/>
</dbReference>
<evidence type="ECO:0000256" key="4">
    <source>
        <dbReference type="ARBA" id="ARBA00022723"/>
    </source>
</evidence>
<keyword evidence="10" id="KW-1185">Reference proteome</keyword>
<proteinExistence type="inferred from homology"/>
<keyword evidence="2 8" id="KW-0808">Transferase</keyword>
<accession>A0A3P5X1N1</accession>
<comment type="catalytic activity">
    <reaction evidence="8">
        <text>L-histidyl-[protein] + UTP = N(tele)-(5'-uridylyl)-L-histidyl-[protein] + diphosphate</text>
        <dbReference type="Rhea" id="RHEA:83891"/>
        <dbReference type="Rhea" id="RHEA-COMP:9745"/>
        <dbReference type="Rhea" id="RHEA-COMP:20239"/>
        <dbReference type="ChEBI" id="CHEBI:29979"/>
        <dbReference type="ChEBI" id="CHEBI:33019"/>
        <dbReference type="ChEBI" id="CHEBI:46398"/>
        <dbReference type="ChEBI" id="CHEBI:233474"/>
    </reaction>
</comment>
<dbReference type="RefSeq" id="WP_124085651.1">
    <property type="nucleotide sequence ID" value="NZ_UXAW01000051.1"/>
</dbReference>
<feature type="binding site" evidence="8">
    <location>
        <position position="183"/>
    </location>
    <ligand>
        <name>ATP</name>
        <dbReference type="ChEBI" id="CHEBI:30616"/>
    </ligand>
</feature>
<dbReference type="PANTHER" id="PTHR12153:SF15">
    <property type="entry name" value="PROTEIN ADENYLYLTRANSFERASE SELO, MITOCHONDRIAL"/>
    <property type="match status" value="1"/>
</dbReference>
<feature type="binding site" evidence="8">
    <location>
        <position position="120"/>
    </location>
    <ligand>
        <name>ATP</name>
        <dbReference type="ChEBI" id="CHEBI:30616"/>
    </ligand>
</feature>
<feature type="binding site" evidence="8">
    <location>
        <position position="121"/>
    </location>
    <ligand>
        <name>ATP</name>
        <dbReference type="ChEBI" id="CHEBI:30616"/>
    </ligand>
</feature>
<evidence type="ECO:0000256" key="3">
    <source>
        <dbReference type="ARBA" id="ARBA00022695"/>
    </source>
</evidence>
<keyword evidence="7 8" id="KW-0460">Magnesium</keyword>
<dbReference type="OrthoDB" id="9776281at2"/>
<evidence type="ECO:0000256" key="8">
    <source>
        <dbReference type="HAMAP-Rule" id="MF_00692"/>
    </source>
</evidence>
<comment type="catalytic activity">
    <reaction evidence="8">
        <text>L-tyrosyl-[protein] + ATP = O-(5'-adenylyl)-L-tyrosyl-[protein] + diphosphate</text>
        <dbReference type="Rhea" id="RHEA:54288"/>
        <dbReference type="Rhea" id="RHEA-COMP:10136"/>
        <dbReference type="Rhea" id="RHEA-COMP:13846"/>
        <dbReference type="ChEBI" id="CHEBI:30616"/>
        <dbReference type="ChEBI" id="CHEBI:33019"/>
        <dbReference type="ChEBI" id="CHEBI:46858"/>
        <dbReference type="ChEBI" id="CHEBI:83624"/>
        <dbReference type="EC" id="2.7.7.108"/>
    </reaction>
</comment>
<dbReference type="GO" id="GO:0005524">
    <property type="term" value="F:ATP binding"/>
    <property type="evidence" value="ECO:0007669"/>
    <property type="project" value="UniProtKB-UniRule"/>
</dbReference>
<evidence type="ECO:0000313" key="9">
    <source>
        <dbReference type="EMBL" id="VDC24516.1"/>
    </source>
</evidence>
<dbReference type="GO" id="GO:0000287">
    <property type="term" value="F:magnesium ion binding"/>
    <property type="evidence" value="ECO:0007669"/>
    <property type="project" value="UniProtKB-UniRule"/>
</dbReference>
<comment type="catalytic activity">
    <reaction evidence="8">
        <text>L-tyrosyl-[protein] + UTP = O-(5'-uridylyl)-L-tyrosyl-[protein] + diphosphate</text>
        <dbReference type="Rhea" id="RHEA:83887"/>
        <dbReference type="Rhea" id="RHEA-COMP:10136"/>
        <dbReference type="Rhea" id="RHEA-COMP:20238"/>
        <dbReference type="ChEBI" id="CHEBI:33019"/>
        <dbReference type="ChEBI" id="CHEBI:46398"/>
        <dbReference type="ChEBI" id="CHEBI:46858"/>
        <dbReference type="ChEBI" id="CHEBI:90602"/>
    </reaction>
</comment>
<feature type="binding site" evidence="8">
    <location>
        <position position="253"/>
    </location>
    <ligand>
        <name>Mg(2+)</name>
        <dbReference type="ChEBI" id="CHEBI:18420"/>
    </ligand>
</feature>
<keyword evidence="4 8" id="KW-0479">Metal-binding</keyword>
<dbReference type="PANTHER" id="PTHR12153">
    <property type="entry name" value="SELENOPROTEIN O"/>
    <property type="match status" value="1"/>
</dbReference>
<reference evidence="9 10" key="1">
    <citation type="submission" date="2018-11" db="EMBL/GenBank/DDBJ databases">
        <authorList>
            <person name="Criscuolo A."/>
        </authorList>
    </citation>
    <scope>NUCLEOTIDE SEQUENCE [LARGE SCALE GENOMIC DNA]</scope>
    <source>
        <strain evidence="9">ACIP111625</strain>
    </source>
</reference>
<evidence type="ECO:0000313" key="10">
    <source>
        <dbReference type="Proteomes" id="UP000277498"/>
    </source>
</evidence>
<dbReference type="EC" id="2.7.7.108" evidence="8"/>
<dbReference type="HAMAP" id="MF_00692">
    <property type="entry name" value="SelO"/>
    <property type="match status" value="1"/>
</dbReference>
<comment type="catalytic activity">
    <reaction evidence="8">
        <text>L-seryl-[protein] + UTP = O-(5'-uridylyl)-L-seryl-[protein] + diphosphate</text>
        <dbReference type="Rhea" id="RHEA:64604"/>
        <dbReference type="Rhea" id="RHEA-COMP:9863"/>
        <dbReference type="Rhea" id="RHEA-COMP:16635"/>
        <dbReference type="ChEBI" id="CHEBI:29999"/>
        <dbReference type="ChEBI" id="CHEBI:33019"/>
        <dbReference type="ChEBI" id="CHEBI:46398"/>
        <dbReference type="ChEBI" id="CHEBI:156051"/>
    </reaction>
</comment>
<dbReference type="EMBL" id="UXAW01000051">
    <property type="protein sequence ID" value="VDC24516.1"/>
    <property type="molecule type" value="Genomic_DNA"/>
</dbReference>
<feature type="binding site" evidence="8">
    <location>
        <position position="88"/>
    </location>
    <ligand>
        <name>ATP</name>
        <dbReference type="ChEBI" id="CHEBI:30616"/>
    </ligand>
</feature>
<feature type="binding site" evidence="8">
    <location>
        <position position="262"/>
    </location>
    <ligand>
        <name>ATP</name>
        <dbReference type="ChEBI" id="CHEBI:30616"/>
    </ligand>
</feature>
<keyword evidence="5 8" id="KW-0547">Nucleotide-binding</keyword>
<feature type="binding site" evidence="8">
    <location>
        <position position="108"/>
    </location>
    <ligand>
        <name>ATP</name>
        <dbReference type="ChEBI" id="CHEBI:30616"/>
    </ligand>
</feature>
<dbReference type="Proteomes" id="UP000277498">
    <property type="component" value="Unassembled WGS sequence"/>
</dbReference>
<name>A0A3P5X1N1_9RHOB</name>
<dbReference type="EC" id="2.7.7.-" evidence="8"/>
<evidence type="ECO:0000256" key="5">
    <source>
        <dbReference type="ARBA" id="ARBA00022741"/>
    </source>
</evidence>
<comment type="function">
    <text evidence="8">Nucleotidyltransferase involved in the post-translational modification of proteins. It can catalyze the addition of adenosine monophosphate (AMP) or uridine monophosphate (UMP) to a protein, resulting in modifications known as AMPylation and UMPylation.</text>
</comment>
<organism evidence="9 10">
    <name type="scientific">Pseudogemmobacter humi</name>
    <dbReference type="NCBI Taxonomy" id="2483812"/>
    <lineage>
        <taxon>Bacteria</taxon>
        <taxon>Pseudomonadati</taxon>
        <taxon>Pseudomonadota</taxon>
        <taxon>Alphaproteobacteria</taxon>
        <taxon>Rhodobacterales</taxon>
        <taxon>Paracoccaceae</taxon>
        <taxon>Pseudogemmobacter</taxon>
    </lineage>
</organism>
<sequence length="480" mass="51488">MTFRFEHSWQADLPGTFLPHQPDPAPAPALAVLNEPLAESLGLDPAALREHGAAWFSGAELPPGAQPVALAYAGHQFGGFSPSLGDGRAHLLGEFRGPDGRLWDLQLKGSGRTPFSRGADGKAALGPMLREYLISEAMAALGVPTTRALAVATTGEKVFRDSGAQRGALTGAVLARVAASHIRVGSFQFLSSRGETDKVRALADYAISRHYPDLTEAPEPYLAFFDAVAQRQARLIAQWMGLGFIHGVMNTDNMAISGETIDYGPCAFMESYAPGTVFSSIDRQGRYAYANQPLILGWNLARLAEAILPLLAADQEQGVAIANERLSGIAGLYRREWLAVMREKLALAGEDEGDGALADDLLAAMQGADWTLTFRRLAGAVQGDHPPLRALFQDFAAMEAWLPRWRARLGPGAEERLLAANPAVIPRNHRVEEALNAAEAGDMAPFLAALEAVRDPFTPRESFMLPAPTGFGGYVTYCGT</sequence>
<comment type="catalytic activity">
    <reaction evidence="8">
        <text>L-seryl-[protein] + ATP = 3-O-(5'-adenylyl)-L-seryl-[protein] + diphosphate</text>
        <dbReference type="Rhea" id="RHEA:58120"/>
        <dbReference type="Rhea" id="RHEA-COMP:9863"/>
        <dbReference type="Rhea" id="RHEA-COMP:15073"/>
        <dbReference type="ChEBI" id="CHEBI:29999"/>
        <dbReference type="ChEBI" id="CHEBI:30616"/>
        <dbReference type="ChEBI" id="CHEBI:33019"/>
        <dbReference type="ChEBI" id="CHEBI:142516"/>
        <dbReference type="EC" id="2.7.7.108"/>
    </reaction>
</comment>
<dbReference type="NCBIfam" id="NF000658">
    <property type="entry name" value="PRK00029.1"/>
    <property type="match status" value="1"/>
</dbReference>
<feature type="active site" description="Proton acceptor" evidence="8">
    <location>
        <position position="252"/>
    </location>
</feature>
<keyword evidence="3 8" id="KW-0548">Nucleotidyltransferase</keyword>
<comment type="catalytic activity">
    <reaction evidence="8">
        <text>L-threonyl-[protein] + ATP = 3-O-(5'-adenylyl)-L-threonyl-[protein] + diphosphate</text>
        <dbReference type="Rhea" id="RHEA:54292"/>
        <dbReference type="Rhea" id="RHEA-COMP:11060"/>
        <dbReference type="Rhea" id="RHEA-COMP:13847"/>
        <dbReference type="ChEBI" id="CHEBI:30013"/>
        <dbReference type="ChEBI" id="CHEBI:30616"/>
        <dbReference type="ChEBI" id="CHEBI:33019"/>
        <dbReference type="ChEBI" id="CHEBI:138113"/>
        <dbReference type="EC" id="2.7.7.108"/>
    </reaction>
</comment>
<keyword evidence="6 8" id="KW-0067">ATP-binding</keyword>
<comment type="similarity">
    <text evidence="1 8">Belongs to the SELO family.</text>
</comment>
<feature type="binding site" evidence="8">
    <location>
        <position position="85"/>
    </location>
    <ligand>
        <name>ATP</name>
        <dbReference type="ChEBI" id="CHEBI:30616"/>
    </ligand>
</feature>